<protein>
    <submittedName>
        <fullName evidence="1">Uncharacterized protein</fullName>
    </submittedName>
</protein>
<reference evidence="1" key="1">
    <citation type="submission" date="2018-02" db="EMBL/GenBank/DDBJ databases">
        <title>Rhizophora mucronata_Transcriptome.</title>
        <authorList>
            <person name="Meera S.P."/>
            <person name="Sreeshan A."/>
            <person name="Augustine A."/>
        </authorList>
    </citation>
    <scope>NUCLEOTIDE SEQUENCE</scope>
    <source>
        <tissue evidence="1">Leaf</tissue>
    </source>
</reference>
<name>A0A2P2N358_RHIMU</name>
<dbReference type="AlphaFoldDB" id="A0A2P2N358"/>
<accession>A0A2P2N358</accession>
<dbReference type="EMBL" id="GGEC01056411">
    <property type="protein sequence ID" value="MBX36895.1"/>
    <property type="molecule type" value="Transcribed_RNA"/>
</dbReference>
<sequence>MSRSPSSPPIQQYHWLSHKLSLSSSLPSHKLPVNSSIFFHLTSNYLIQILFITILKSLDIPLTFCPPCSLRYPHLSLLSSRT</sequence>
<organism evidence="1">
    <name type="scientific">Rhizophora mucronata</name>
    <name type="common">Asiatic mangrove</name>
    <dbReference type="NCBI Taxonomy" id="61149"/>
    <lineage>
        <taxon>Eukaryota</taxon>
        <taxon>Viridiplantae</taxon>
        <taxon>Streptophyta</taxon>
        <taxon>Embryophyta</taxon>
        <taxon>Tracheophyta</taxon>
        <taxon>Spermatophyta</taxon>
        <taxon>Magnoliopsida</taxon>
        <taxon>eudicotyledons</taxon>
        <taxon>Gunneridae</taxon>
        <taxon>Pentapetalae</taxon>
        <taxon>rosids</taxon>
        <taxon>fabids</taxon>
        <taxon>Malpighiales</taxon>
        <taxon>Rhizophoraceae</taxon>
        <taxon>Rhizophora</taxon>
    </lineage>
</organism>
<proteinExistence type="predicted"/>
<evidence type="ECO:0000313" key="1">
    <source>
        <dbReference type="EMBL" id="MBX36895.1"/>
    </source>
</evidence>